<feature type="compositionally biased region" description="Low complexity" evidence="1">
    <location>
        <begin position="111"/>
        <end position="120"/>
    </location>
</feature>
<keyword evidence="4" id="KW-1185">Reference proteome</keyword>
<evidence type="ECO:0000256" key="2">
    <source>
        <dbReference type="SAM" id="Phobius"/>
    </source>
</evidence>
<feature type="compositionally biased region" description="Low complexity" evidence="1">
    <location>
        <begin position="701"/>
        <end position="719"/>
    </location>
</feature>
<keyword evidence="2" id="KW-1133">Transmembrane helix</keyword>
<feature type="region of interest" description="Disordered" evidence="1">
    <location>
        <begin position="72"/>
        <end position="131"/>
    </location>
</feature>
<evidence type="ECO:0000313" key="3">
    <source>
        <dbReference type="EMBL" id="KAK3261786.1"/>
    </source>
</evidence>
<feature type="compositionally biased region" description="Polar residues" evidence="1">
    <location>
        <begin position="723"/>
        <end position="732"/>
    </location>
</feature>
<feature type="transmembrane region" description="Helical" evidence="2">
    <location>
        <begin position="424"/>
        <end position="445"/>
    </location>
</feature>
<keyword evidence="2" id="KW-0812">Transmembrane</keyword>
<feature type="transmembrane region" description="Helical" evidence="2">
    <location>
        <begin position="375"/>
        <end position="394"/>
    </location>
</feature>
<dbReference type="Proteomes" id="UP001190700">
    <property type="component" value="Unassembled WGS sequence"/>
</dbReference>
<feature type="transmembrane region" description="Helical" evidence="2">
    <location>
        <begin position="303"/>
        <end position="321"/>
    </location>
</feature>
<dbReference type="EMBL" id="LGRX02016663">
    <property type="protein sequence ID" value="KAK3261786.1"/>
    <property type="molecule type" value="Genomic_DNA"/>
</dbReference>
<evidence type="ECO:0000313" key="4">
    <source>
        <dbReference type="Proteomes" id="UP001190700"/>
    </source>
</evidence>
<feature type="transmembrane region" description="Helical" evidence="2">
    <location>
        <begin position="342"/>
        <end position="363"/>
    </location>
</feature>
<proteinExistence type="predicted"/>
<keyword evidence="2" id="KW-0472">Membrane</keyword>
<feature type="region of interest" description="Disordered" evidence="1">
    <location>
        <begin position="701"/>
        <end position="742"/>
    </location>
</feature>
<gene>
    <name evidence="3" type="ORF">CYMTET_29322</name>
</gene>
<dbReference type="AlphaFoldDB" id="A0AAE0FMR2"/>
<name>A0AAE0FMR2_9CHLO</name>
<comment type="caution">
    <text evidence="3">The sequence shown here is derived from an EMBL/GenBank/DDBJ whole genome shotgun (WGS) entry which is preliminary data.</text>
</comment>
<sequence length="947" mass="103527">MLPGLVTLTKAMFKASIHEDYWAEFCEKIKERTSGKMAGEYDVITAEAAVLLGMISENDLFTKVTEVRVASSLARSSPENPSSQAARTPSSMATSPTARTPRHEVLSTSQEAPSRSSAAHSRSEPVQKASPEAPVVFADTKPPQQVALTSSGRASNPGITRSLPLASLQRWMQNSGITIRHSQRMHGITVVIAAVALMPALEHWGWLVDAPATNFLPALPRHLPALLHSCCCHLSAEALLHLSSLASTVAQCWGDSWEALLRLCRPASTTSHVLRSPAGTVKPRGSMVDIAGQLAMSATSPTVLAAVVCFMAAAATAFLVMRPEGARQVGYMSDSRRNPKAAVMRTRAWTATLGATATIGAWWQSMYICLRIANHLVALICAAVLWIMSPPLHAGRWMVITVRRCLVSDGARQYTRRAADICKAALSVIGPLLYGFLRILIILLLEAVKEMIRVVQELSLEERRTHEETMISRALPQQTSTRLGQQDTTEAAALAPSQESVQKFWPESGVPASGLSQETHSGQVDEGSLLVRDNEMYDGRGGNSATLSESLMFPKSGKLDGLNLRCNNPIFNEGAAFVSDQGLLIVHADTVSANAHMPIDDEYWLKAATVHRNGDTEELHNGKRKCIVTYQADVNPDHFVKRSPQVFTENVAREFVDLVGQPAAHFQRALTAHCGELLSFPRHQQLPVSFSPPRVTLPATLQSQQHPPLQQQQHLQAHAGPSLQRTYSQQLPSKPPVAVHPQQQPQLTAIIAAAHVPRVPVKNVFGWACPASAQQQQLHRVPTPPEPMEHTHLEQELLQREAAVTNDAVHQQLVLLGATQQPSLLDPCAHPTPSTVLLEHARQPHPTTPGTAEKDVDLDAGPYHFACRVHGDQAGAERHQASHHATREFRVVGGVLWRLAAGRYQLVLCGDSPLREVVFYRRPTTPSQLITLDERSRKPFWESEKPT</sequence>
<reference evidence="3 4" key="1">
    <citation type="journal article" date="2015" name="Genome Biol. Evol.">
        <title>Comparative Genomics of a Bacterivorous Green Alga Reveals Evolutionary Causalities and Consequences of Phago-Mixotrophic Mode of Nutrition.</title>
        <authorList>
            <person name="Burns J.A."/>
            <person name="Paasch A."/>
            <person name="Narechania A."/>
            <person name="Kim E."/>
        </authorList>
    </citation>
    <scope>NUCLEOTIDE SEQUENCE [LARGE SCALE GENOMIC DNA]</scope>
    <source>
        <strain evidence="3 4">PLY_AMNH</strain>
    </source>
</reference>
<organism evidence="3 4">
    <name type="scientific">Cymbomonas tetramitiformis</name>
    <dbReference type="NCBI Taxonomy" id="36881"/>
    <lineage>
        <taxon>Eukaryota</taxon>
        <taxon>Viridiplantae</taxon>
        <taxon>Chlorophyta</taxon>
        <taxon>Pyramimonadophyceae</taxon>
        <taxon>Pyramimonadales</taxon>
        <taxon>Pyramimonadaceae</taxon>
        <taxon>Cymbomonas</taxon>
    </lineage>
</organism>
<accession>A0AAE0FMR2</accession>
<feature type="compositionally biased region" description="Polar residues" evidence="1">
    <location>
        <begin position="73"/>
        <end position="98"/>
    </location>
</feature>
<evidence type="ECO:0000256" key="1">
    <source>
        <dbReference type="SAM" id="MobiDB-lite"/>
    </source>
</evidence>
<protein>
    <submittedName>
        <fullName evidence="3">Uncharacterized protein</fullName>
    </submittedName>
</protein>